<dbReference type="Proteomes" id="UP000236291">
    <property type="component" value="Unassembled WGS sequence"/>
</dbReference>
<dbReference type="Pfam" id="PF07727">
    <property type="entry name" value="RVT_2"/>
    <property type="match status" value="1"/>
</dbReference>
<evidence type="ECO:0000259" key="8">
    <source>
        <dbReference type="PROSITE" id="PS50994"/>
    </source>
</evidence>
<keyword evidence="5" id="KW-0862">Zinc</keyword>
<keyword evidence="2" id="KW-0479">Metal-binding</keyword>
<feature type="domain" description="CCHC-type" evidence="7">
    <location>
        <begin position="267"/>
        <end position="280"/>
    </location>
</feature>
<dbReference type="GO" id="GO:0004190">
    <property type="term" value="F:aspartic-type endopeptidase activity"/>
    <property type="evidence" value="ECO:0007669"/>
    <property type="project" value="UniProtKB-KW"/>
</dbReference>
<dbReference type="InterPro" id="IPR039537">
    <property type="entry name" value="Retrotran_Ty1/copia-like"/>
</dbReference>
<dbReference type="Gene3D" id="3.30.420.10">
    <property type="entry name" value="Ribonuclease H-like superfamily/Ribonuclease H"/>
    <property type="match status" value="1"/>
</dbReference>
<protein>
    <submittedName>
        <fullName evidence="9">Retrovirus-related Pol polyprotein from transposon TNT 1-94</fullName>
    </submittedName>
</protein>
<dbReference type="InterPro" id="IPR036397">
    <property type="entry name" value="RNaseH_sf"/>
</dbReference>
<dbReference type="GO" id="GO:0006508">
    <property type="term" value="P:proteolysis"/>
    <property type="evidence" value="ECO:0007669"/>
    <property type="project" value="UniProtKB-KW"/>
</dbReference>
<dbReference type="InterPro" id="IPR001878">
    <property type="entry name" value="Znf_CCHC"/>
</dbReference>
<dbReference type="PROSITE" id="PS50158">
    <property type="entry name" value="ZF_CCHC"/>
    <property type="match status" value="1"/>
</dbReference>
<evidence type="ECO:0000256" key="5">
    <source>
        <dbReference type="PROSITE-ProRule" id="PRU00047"/>
    </source>
</evidence>
<dbReference type="InterPro" id="IPR012337">
    <property type="entry name" value="RNaseH-like_sf"/>
</dbReference>
<dbReference type="InterPro" id="IPR025724">
    <property type="entry name" value="GAG-pre-integrase_dom"/>
</dbReference>
<evidence type="ECO:0000256" key="6">
    <source>
        <dbReference type="SAM" id="MobiDB-lite"/>
    </source>
</evidence>
<feature type="non-terminal residue" evidence="9">
    <location>
        <position position="1329"/>
    </location>
</feature>
<dbReference type="Pfam" id="PF22936">
    <property type="entry name" value="Pol_BBD"/>
    <property type="match status" value="1"/>
</dbReference>
<dbReference type="InterPro" id="IPR001584">
    <property type="entry name" value="Integrase_cat-core"/>
</dbReference>
<name>A0A2K3MPB2_TRIPR</name>
<dbReference type="PROSITE" id="PS50994">
    <property type="entry name" value="INTEGRASE"/>
    <property type="match status" value="1"/>
</dbReference>
<evidence type="ECO:0000313" key="9">
    <source>
        <dbReference type="EMBL" id="PNX92638.1"/>
    </source>
</evidence>
<dbReference type="SUPFAM" id="SSF56672">
    <property type="entry name" value="DNA/RNA polymerases"/>
    <property type="match status" value="1"/>
</dbReference>
<organism evidence="9 10">
    <name type="scientific">Trifolium pratense</name>
    <name type="common">Red clover</name>
    <dbReference type="NCBI Taxonomy" id="57577"/>
    <lineage>
        <taxon>Eukaryota</taxon>
        <taxon>Viridiplantae</taxon>
        <taxon>Streptophyta</taxon>
        <taxon>Embryophyta</taxon>
        <taxon>Tracheophyta</taxon>
        <taxon>Spermatophyta</taxon>
        <taxon>Magnoliopsida</taxon>
        <taxon>eudicotyledons</taxon>
        <taxon>Gunneridae</taxon>
        <taxon>Pentapetalae</taxon>
        <taxon>rosids</taxon>
        <taxon>fabids</taxon>
        <taxon>Fabales</taxon>
        <taxon>Fabaceae</taxon>
        <taxon>Papilionoideae</taxon>
        <taxon>50 kb inversion clade</taxon>
        <taxon>NPAAA clade</taxon>
        <taxon>Hologalegina</taxon>
        <taxon>IRL clade</taxon>
        <taxon>Trifolieae</taxon>
        <taxon>Trifolium</taxon>
    </lineage>
</organism>
<feature type="domain" description="Integrase catalytic" evidence="8">
    <location>
        <begin position="496"/>
        <end position="660"/>
    </location>
</feature>
<reference evidence="9 10" key="2">
    <citation type="journal article" date="2017" name="Front. Plant Sci.">
        <title>Gene Classification and Mining of Molecular Markers Useful in Red Clover (Trifolium pratense) Breeding.</title>
        <authorList>
            <person name="Istvanek J."/>
            <person name="Dluhosova J."/>
            <person name="Dluhos P."/>
            <person name="Patkova L."/>
            <person name="Nedelnik J."/>
            <person name="Repkova J."/>
        </authorList>
    </citation>
    <scope>NUCLEOTIDE SEQUENCE [LARGE SCALE GENOMIC DNA]</scope>
    <source>
        <strain evidence="10">cv. Tatra</strain>
        <tissue evidence="9">Young leaves</tissue>
    </source>
</reference>
<keyword evidence="1" id="KW-0645">Protease</keyword>
<dbReference type="Pfam" id="PF13976">
    <property type="entry name" value="gag_pre-integrs"/>
    <property type="match status" value="1"/>
</dbReference>
<evidence type="ECO:0000256" key="4">
    <source>
        <dbReference type="ARBA" id="ARBA00022801"/>
    </source>
</evidence>
<dbReference type="GO" id="GO:0003676">
    <property type="term" value="F:nucleic acid binding"/>
    <property type="evidence" value="ECO:0007669"/>
    <property type="project" value="InterPro"/>
</dbReference>
<keyword evidence="5" id="KW-0863">Zinc-finger</keyword>
<dbReference type="CDD" id="cd09272">
    <property type="entry name" value="RNase_HI_RT_Ty1"/>
    <property type="match status" value="1"/>
</dbReference>
<comment type="caution">
    <text evidence="9">The sequence shown here is derived from an EMBL/GenBank/DDBJ whole genome shotgun (WGS) entry which is preliminary data.</text>
</comment>
<dbReference type="InterPro" id="IPR054722">
    <property type="entry name" value="PolX-like_BBD"/>
</dbReference>
<dbReference type="Pfam" id="PF00665">
    <property type="entry name" value="rve"/>
    <property type="match status" value="1"/>
</dbReference>
<evidence type="ECO:0000259" key="7">
    <source>
        <dbReference type="PROSITE" id="PS50158"/>
    </source>
</evidence>
<dbReference type="InterPro" id="IPR043502">
    <property type="entry name" value="DNA/RNA_pol_sf"/>
</dbReference>
<feature type="compositionally biased region" description="Basic residues" evidence="6">
    <location>
        <begin position="239"/>
        <end position="254"/>
    </location>
</feature>
<evidence type="ECO:0000256" key="3">
    <source>
        <dbReference type="ARBA" id="ARBA00022750"/>
    </source>
</evidence>
<accession>A0A2K3MPB2</accession>
<dbReference type="GO" id="GO:0008270">
    <property type="term" value="F:zinc ion binding"/>
    <property type="evidence" value="ECO:0007669"/>
    <property type="project" value="UniProtKB-KW"/>
</dbReference>
<dbReference type="EMBL" id="ASHM01010779">
    <property type="protein sequence ID" value="PNX92638.1"/>
    <property type="molecule type" value="Genomic_DNA"/>
</dbReference>
<dbReference type="InterPro" id="IPR013103">
    <property type="entry name" value="RVT_2"/>
</dbReference>
<proteinExistence type="predicted"/>
<evidence type="ECO:0000256" key="1">
    <source>
        <dbReference type="ARBA" id="ARBA00022670"/>
    </source>
</evidence>
<dbReference type="PANTHER" id="PTHR42648:SF26">
    <property type="entry name" value="INTEGRASE CATALYTIC DOMAIN-CONTAINING PROTEIN"/>
    <property type="match status" value="1"/>
</dbReference>
<feature type="region of interest" description="Disordered" evidence="6">
    <location>
        <begin position="233"/>
        <end position="262"/>
    </location>
</feature>
<dbReference type="Pfam" id="PF25597">
    <property type="entry name" value="SH3_retrovirus"/>
    <property type="match status" value="1"/>
</dbReference>
<evidence type="ECO:0000256" key="2">
    <source>
        <dbReference type="ARBA" id="ARBA00022723"/>
    </source>
</evidence>
<sequence>MALPTPDASVINPPPPPPPGNQLVFLNVGSQIYIKLDGENYPAWLIQFRALLTGYDLFGYVDGTKPCPPKTLSNAATANPDYTHWIRQDQLILHAIVSSVAATVVTHLGTVTNAKQAWDILKTMYAGKSRVRIMALKQRISTFGKGTQSMAAYLQGIKAIADELSIIDNPLDSTDLVIHTLNGLTNEYREIAAALRSRENPIEFAELHEKLMDFDMLLHREEPAMSDTPVVTANAASRSRSHQRNPRYHGHRTSHASAETNEEKVVCQYCGKPNHIARNCFQIKGYPRRNGGRPQANTATRQPATHHPNWIIDTGASHHIAQDLEHLTLADSYSGSDKVLVGDGTGLDITHIGHTTLNTKQKPLHLNKVLCVPNIKSNLLSVSKLCKTNNCSVEFFPTCFVVKDLNSGQALLQGPIKQDLYQLPCQITPHTNPTAFNTSLHSTSTWHHKLGHPSSAIMKHLTTTHQLPIKLPSSHECSSCYCAKSHKLPFSNHHIRSTRPLELIYSDVWGPAPIRSLDGYLYYVIFIDHFSKYVWLYPMKNKSDVFNIFTQFKTIVEKHFNLPILTFFSDNGGEFVKLKQFFATHGISHLTTPPHTPEINGTAERRHRHIVETGRALLHHAKLPGQFWSFAFTTATYLINRMPTPIIHMKSPFEALFNKPPDYNKLHAFGCLCFPWLRPYTKHKLQNRSSPCIFLGYSLSQHAFYCLEPVSGRIYTSRHVKFIENQFPYSNLASPTTPSTIIPPIDPTLHTIISPSIPTQVQPPTTKSTHNDLASTLVPAPELTPSQSDATIQGTHTIPSSSMSLPSTVPSSSDNIIITRSKNNIFKPKRIYAASKHNLLENLEPSTITQALKIPHWRQACSEEFNALMNNGTWTLVPKDTCKNLVGCKWLFRIKRNPDGSISRYKARLVAKGYTQTPGLDFKETFAPVVKPQTIKVVLTIALASGWSLHQLDVNNAFLQGQLSEEVYMQQPPGFIHAEFPSHICKLKKAIYGLKQAPRAWHDALKGFVLSYGFTMSLSDSSLFIYNKEGIQAFLLVYVDDLILTGSHPLFLTSFMKELSNRFSIKYLGYPHYFLGVELLPTSDGLILSQHGHIRNLLQTFDMAGAKPTHTPLCTSTPLQLVDGSTPADSKMFRSIIGALQYITLTRPDLSFSINKLSQFMHQPTQIHFQQLKRVMRYLKLTINYGLKLKKPAHLKLHAFSDADWGGNLDDRTSTSAFIIYFGGNPVSWLSKRQRTVARSSTEAEYRSVANAAAEVMWLANLLGELHVKTPAPDLFCDNIGATYVCSNPVFHSRMKHIALDYHYVRQLVQLGKLRVSHISTKDQPADIL</sequence>
<dbReference type="Pfam" id="PF14223">
    <property type="entry name" value="Retrotran_gag_2"/>
    <property type="match status" value="1"/>
</dbReference>
<dbReference type="SUPFAM" id="SSF53098">
    <property type="entry name" value="Ribonuclease H-like"/>
    <property type="match status" value="1"/>
</dbReference>
<keyword evidence="4" id="KW-0378">Hydrolase</keyword>
<dbReference type="GO" id="GO:0015074">
    <property type="term" value="P:DNA integration"/>
    <property type="evidence" value="ECO:0007669"/>
    <property type="project" value="InterPro"/>
</dbReference>
<dbReference type="Pfam" id="PF00098">
    <property type="entry name" value="zf-CCHC"/>
    <property type="match status" value="1"/>
</dbReference>
<evidence type="ECO:0000313" key="10">
    <source>
        <dbReference type="Proteomes" id="UP000236291"/>
    </source>
</evidence>
<dbReference type="PANTHER" id="PTHR42648">
    <property type="entry name" value="TRANSPOSASE, PUTATIVE-RELATED"/>
    <property type="match status" value="1"/>
</dbReference>
<feature type="region of interest" description="Disordered" evidence="6">
    <location>
        <begin position="287"/>
        <end position="310"/>
    </location>
</feature>
<reference evidence="9 10" key="1">
    <citation type="journal article" date="2014" name="Am. J. Bot.">
        <title>Genome assembly and annotation for red clover (Trifolium pratense; Fabaceae).</title>
        <authorList>
            <person name="Istvanek J."/>
            <person name="Jaros M."/>
            <person name="Krenek A."/>
            <person name="Repkova J."/>
        </authorList>
    </citation>
    <scope>NUCLEOTIDE SEQUENCE [LARGE SCALE GENOMIC DNA]</scope>
    <source>
        <strain evidence="10">cv. Tatra</strain>
        <tissue evidence="9">Young leaves</tissue>
    </source>
</reference>
<gene>
    <name evidence="9" type="ORF">L195_g015778</name>
</gene>
<dbReference type="InterPro" id="IPR057670">
    <property type="entry name" value="SH3_retrovirus"/>
</dbReference>
<keyword evidence="3" id="KW-0064">Aspartyl protease</keyword>